<evidence type="ECO:0000256" key="1">
    <source>
        <dbReference type="ARBA" id="ARBA00038494"/>
    </source>
</evidence>
<keyword evidence="4" id="KW-1185">Reference proteome</keyword>
<dbReference type="CDD" id="cd02511">
    <property type="entry name" value="Beta4Glucosyltransferase"/>
    <property type="match status" value="1"/>
</dbReference>
<dbReference type="Pfam" id="PF00535">
    <property type="entry name" value="Glycos_transf_2"/>
    <property type="match status" value="1"/>
</dbReference>
<feature type="domain" description="Glycosyltransferase 2-like" evidence="2">
    <location>
        <begin position="9"/>
        <end position="91"/>
    </location>
</feature>
<dbReference type="SMART" id="SM00028">
    <property type="entry name" value="TPR"/>
    <property type="match status" value="2"/>
</dbReference>
<reference evidence="3 4" key="1">
    <citation type="submission" date="2018-11" db="EMBL/GenBank/DDBJ databases">
        <title>Genomic Encyclopedia of Type Strains, Phase IV (KMG-IV): sequencing the most valuable type-strain genomes for metagenomic binning, comparative biology and taxonomic classification.</title>
        <authorList>
            <person name="Goeker M."/>
        </authorList>
    </citation>
    <scope>NUCLEOTIDE SEQUENCE [LARGE SCALE GENOMIC DNA]</scope>
    <source>
        <strain evidence="3 4">DSM 22027</strain>
    </source>
</reference>
<name>A0A3N1UHM9_9BACT</name>
<dbReference type="SUPFAM" id="SSF48452">
    <property type="entry name" value="TPR-like"/>
    <property type="match status" value="1"/>
</dbReference>
<dbReference type="PANTHER" id="PTHR43630:SF2">
    <property type="entry name" value="GLYCOSYLTRANSFERASE"/>
    <property type="match status" value="1"/>
</dbReference>
<comment type="caution">
    <text evidence="3">The sequence shown here is derived from an EMBL/GenBank/DDBJ whole genome shotgun (WGS) entry which is preliminary data.</text>
</comment>
<evidence type="ECO:0000313" key="4">
    <source>
        <dbReference type="Proteomes" id="UP000276223"/>
    </source>
</evidence>
<dbReference type="Gene3D" id="1.25.40.10">
    <property type="entry name" value="Tetratricopeptide repeat domain"/>
    <property type="match status" value="2"/>
</dbReference>
<comment type="similarity">
    <text evidence="1">Belongs to the glycosyltransferase 2 family. WaaE/KdtX subfamily.</text>
</comment>
<evidence type="ECO:0000259" key="2">
    <source>
        <dbReference type="Pfam" id="PF00535"/>
    </source>
</evidence>
<dbReference type="OrthoDB" id="9790457at2"/>
<dbReference type="AlphaFoldDB" id="A0A3N1UHM9"/>
<protein>
    <submittedName>
        <fullName evidence="3">Tetratricopeptide repeat protein</fullName>
    </submittedName>
</protein>
<dbReference type="SUPFAM" id="SSF53448">
    <property type="entry name" value="Nucleotide-diphospho-sugar transferases"/>
    <property type="match status" value="1"/>
</dbReference>
<accession>A0A3N1UHM9</accession>
<dbReference type="InterPro" id="IPR029044">
    <property type="entry name" value="Nucleotide-diphossugar_trans"/>
</dbReference>
<dbReference type="EMBL" id="RJVA01000014">
    <property type="protein sequence ID" value="ROQ90764.1"/>
    <property type="molecule type" value="Genomic_DNA"/>
</dbReference>
<dbReference type="InterPro" id="IPR011990">
    <property type="entry name" value="TPR-like_helical_dom_sf"/>
</dbReference>
<dbReference type="PANTHER" id="PTHR43630">
    <property type="entry name" value="POLY-BETA-1,6-N-ACETYL-D-GLUCOSAMINE SYNTHASE"/>
    <property type="match status" value="1"/>
</dbReference>
<organism evidence="3 4">
    <name type="scientific">Desulfosoma caldarium</name>
    <dbReference type="NCBI Taxonomy" id="610254"/>
    <lineage>
        <taxon>Bacteria</taxon>
        <taxon>Pseudomonadati</taxon>
        <taxon>Thermodesulfobacteriota</taxon>
        <taxon>Syntrophobacteria</taxon>
        <taxon>Syntrophobacterales</taxon>
        <taxon>Syntrophobacteraceae</taxon>
        <taxon>Desulfosoma</taxon>
    </lineage>
</organism>
<dbReference type="Proteomes" id="UP000276223">
    <property type="component" value="Unassembled WGS sequence"/>
</dbReference>
<dbReference type="InterPro" id="IPR019734">
    <property type="entry name" value="TPR_rpt"/>
</dbReference>
<dbReference type="InterPro" id="IPR001173">
    <property type="entry name" value="Glyco_trans_2-like"/>
</dbReference>
<proteinExistence type="inferred from homology"/>
<dbReference type="Gene3D" id="3.90.550.10">
    <property type="entry name" value="Spore Coat Polysaccharide Biosynthesis Protein SpsA, Chain A"/>
    <property type="match status" value="1"/>
</dbReference>
<evidence type="ECO:0000313" key="3">
    <source>
        <dbReference type="EMBL" id="ROQ90764.1"/>
    </source>
</evidence>
<sequence length="554" mass="62547">MTSPSPPLSVCMIVKNEASNLCGMLESIRTFADEIVVVDTGSTDNTADLARRYTRCIYTYPWHDDFAAARNFSLDKARGSYCLWLDADDRIDAVNGAKINALKKHFDGLKAFAFELQDFRNGSLFRSLLQVRCIPNRKDVRFRGRVHESIDWDAIREAIKVVHVDIAIRHHGYDDPALVAKKAARNLRLLHMEQQAGRDDATLHYYLALSYDHLGISRAAAEHMARAINRMERERFSAGAPRSEKLSDFWVDALLYLAKSMITEGKKREALRCVVKLRCAELQDSPSLFRLADLYQDLGEHREALRLLARVDPQKRASSFFPTPPLTTTHVVSRTAFSLLVLGLREEALHCIESLPDQTLQKDVWQAVGLLAGDRGHDALVHEAFGRALRFGELTAKAWDQWGVAWKRAGKRHKAEVCWRKALLLDSDLESARIHLANMLWDVGRTAEAYEMFKSLVDNGCQKVPVLLAFAILAAERGHESALGRVREALEVWLQNNTASPHHDLTLREGIFGKLAHVLEREQKIHLAKIAQRLALRETSKPISRQTAAPSRAS</sequence>
<gene>
    <name evidence="3" type="ORF">EDC27_2655</name>
</gene>